<sequence length="202" mass="23204">MAFLTSPHVESYVDPSSMRCWACHWWVFHPRGVMRLWWERKVSLEVLARREMNYDKCRTIETIGSFVGRLSVSLGPEGRRLDIISGAVTSCYDWRHSTDVATLGLRTAMEQGTDRVCQIFFGATLIVCEAQAERKMRKYFAAFLTKAFVRHTVRTRSMLCHAQPAVQFKEHWTAGRYIPNAPAGLWGRKGCNLSGGERPPWF</sequence>
<dbReference type="Proteomes" id="UP000812287">
    <property type="component" value="Unassembled WGS sequence"/>
</dbReference>
<gene>
    <name evidence="1" type="ORF">BT62DRAFT_771504</name>
</gene>
<proteinExistence type="predicted"/>
<dbReference type="AlphaFoldDB" id="A0A9P8AL04"/>
<dbReference type="EMBL" id="MU250604">
    <property type="protein sequence ID" value="KAG7439250.1"/>
    <property type="molecule type" value="Genomic_DNA"/>
</dbReference>
<dbReference type="RefSeq" id="XP_043032754.1">
    <property type="nucleotide sequence ID" value="XM_043182227.1"/>
</dbReference>
<keyword evidence="2" id="KW-1185">Reference proteome</keyword>
<evidence type="ECO:0000313" key="1">
    <source>
        <dbReference type="EMBL" id="KAG7439250.1"/>
    </source>
</evidence>
<dbReference type="GeneID" id="66104523"/>
<comment type="caution">
    <text evidence="1">The sequence shown here is derived from an EMBL/GenBank/DDBJ whole genome shotgun (WGS) entry which is preliminary data.</text>
</comment>
<protein>
    <submittedName>
        <fullName evidence="1">Uncharacterized protein</fullName>
    </submittedName>
</protein>
<organism evidence="1 2">
    <name type="scientific">Guyanagaster necrorhizus</name>
    <dbReference type="NCBI Taxonomy" id="856835"/>
    <lineage>
        <taxon>Eukaryota</taxon>
        <taxon>Fungi</taxon>
        <taxon>Dikarya</taxon>
        <taxon>Basidiomycota</taxon>
        <taxon>Agaricomycotina</taxon>
        <taxon>Agaricomycetes</taxon>
        <taxon>Agaricomycetidae</taxon>
        <taxon>Agaricales</taxon>
        <taxon>Marasmiineae</taxon>
        <taxon>Physalacriaceae</taxon>
        <taxon>Guyanagaster</taxon>
    </lineage>
</organism>
<name>A0A9P8AL04_9AGAR</name>
<accession>A0A9P8AL04</accession>
<evidence type="ECO:0000313" key="2">
    <source>
        <dbReference type="Proteomes" id="UP000812287"/>
    </source>
</evidence>
<reference evidence="1" key="1">
    <citation type="submission" date="2020-11" db="EMBL/GenBank/DDBJ databases">
        <title>Adaptations for nitrogen fixation in a non-lichenized fungal sporocarp promotes dispersal by wood-feeding termites.</title>
        <authorList>
            <consortium name="DOE Joint Genome Institute"/>
            <person name="Koch R.A."/>
            <person name="Yoon G."/>
            <person name="Arayal U."/>
            <person name="Lail K."/>
            <person name="Amirebrahimi M."/>
            <person name="Labutti K."/>
            <person name="Lipzen A."/>
            <person name="Riley R."/>
            <person name="Barry K."/>
            <person name="Henrissat B."/>
            <person name="Grigoriev I.V."/>
            <person name="Herr J.R."/>
            <person name="Aime M.C."/>
        </authorList>
    </citation>
    <scope>NUCLEOTIDE SEQUENCE</scope>
    <source>
        <strain evidence="1">MCA 3950</strain>
    </source>
</reference>